<evidence type="ECO:0000256" key="1">
    <source>
        <dbReference type="SAM" id="Phobius"/>
    </source>
</evidence>
<accession>A0A1P8WEE9</accession>
<organism evidence="2 3">
    <name type="scientific">Fuerstiella marisgermanici</name>
    <dbReference type="NCBI Taxonomy" id="1891926"/>
    <lineage>
        <taxon>Bacteria</taxon>
        <taxon>Pseudomonadati</taxon>
        <taxon>Planctomycetota</taxon>
        <taxon>Planctomycetia</taxon>
        <taxon>Planctomycetales</taxon>
        <taxon>Planctomycetaceae</taxon>
        <taxon>Fuerstiella</taxon>
    </lineage>
</organism>
<dbReference type="RefSeq" id="WP_145944088.1">
    <property type="nucleotide sequence ID" value="NZ_CP017641.1"/>
</dbReference>
<dbReference type="AlphaFoldDB" id="A0A1P8WEE9"/>
<dbReference type="STRING" id="1891926.Fuma_02056"/>
<proteinExistence type="predicted"/>
<dbReference type="KEGG" id="fmr:Fuma_02056"/>
<dbReference type="OrthoDB" id="213748at2"/>
<keyword evidence="1" id="KW-1133">Transmembrane helix</keyword>
<evidence type="ECO:0000313" key="2">
    <source>
        <dbReference type="EMBL" id="APZ92445.1"/>
    </source>
</evidence>
<gene>
    <name evidence="2" type="ORF">Fuma_02056</name>
</gene>
<name>A0A1P8WEE9_9PLAN</name>
<keyword evidence="1" id="KW-0812">Transmembrane</keyword>
<evidence type="ECO:0000313" key="3">
    <source>
        <dbReference type="Proteomes" id="UP000187735"/>
    </source>
</evidence>
<sequence length="238" mass="26620">MLHQHSTIPPTTTARRVLVLSCVAMLLVTSSGCSLFVMAGKAIMGDPKAPAEFRTATGTDLTTGEDSVVIICTAPHGIVSRFPSLQIDIVDRVTRTLKTRNVKVVPSGDVARWFDDHGEWGDYSEMATEFDATFVIHVNIREFGCRVPESENLMQGKADGRISVHKVRQGPTKPLTSRKYVAPVSLAFDRDFNLQFPSTYPVPRENRSEELFMQGFLDRVAQNISQHFYDYRMSEAIH</sequence>
<keyword evidence="3" id="KW-1185">Reference proteome</keyword>
<keyword evidence="1" id="KW-0472">Membrane</keyword>
<feature type="transmembrane region" description="Helical" evidence="1">
    <location>
        <begin position="17"/>
        <end position="38"/>
    </location>
</feature>
<protein>
    <submittedName>
        <fullName evidence="2">Uncharacterized protein</fullName>
    </submittedName>
</protein>
<dbReference type="Proteomes" id="UP000187735">
    <property type="component" value="Chromosome"/>
</dbReference>
<dbReference type="EMBL" id="CP017641">
    <property type="protein sequence ID" value="APZ92445.1"/>
    <property type="molecule type" value="Genomic_DNA"/>
</dbReference>
<reference evidence="2 3" key="1">
    <citation type="journal article" date="2016" name="Front. Microbiol.">
        <title>Fuerstia marisgermanicae gen. nov., sp. nov., an Unusual Member of the Phylum Planctomycetes from the German Wadden Sea.</title>
        <authorList>
            <person name="Kohn T."/>
            <person name="Heuer A."/>
            <person name="Jogler M."/>
            <person name="Vollmers J."/>
            <person name="Boedeker C."/>
            <person name="Bunk B."/>
            <person name="Rast P."/>
            <person name="Borchert D."/>
            <person name="Glockner I."/>
            <person name="Freese H.M."/>
            <person name="Klenk H.P."/>
            <person name="Overmann J."/>
            <person name="Kaster A.K."/>
            <person name="Rohde M."/>
            <person name="Wiegand S."/>
            <person name="Jogler C."/>
        </authorList>
    </citation>
    <scope>NUCLEOTIDE SEQUENCE [LARGE SCALE GENOMIC DNA]</scope>
    <source>
        <strain evidence="2 3">NH11</strain>
    </source>
</reference>